<name>A0A099JQM6_9MICO</name>
<feature type="transmembrane region" description="Helical" evidence="7">
    <location>
        <begin position="122"/>
        <end position="144"/>
    </location>
</feature>
<evidence type="ECO:0000256" key="3">
    <source>
        <dbReference type="ARBA" id="ARBA00022692"/>
    </source>
</evidence>
<evidence type="ECO:0000313" key="9">
    <source>
        <dbReference type="EMBL" id="KGJ79927.1"/>
    </source>
</evidence>
<keyword evidence="10" id="KW-1185">Reference proteome</keyword>
<dbReference type="PANTHER" id="PTHR43731:SF14">
    <property type="entry name" value="PRESENILIN-ASSOCIATED RHOMBOID-LIKE PROTEIN, MITOCHONDRIAL"/>
    <property type="match status" value="1"/>
</dbReference>
<protein>
    <recommendedName>
        <fullName evidence="8">Peptidase S54 rhomboid domain-containing protein</fullName>
    </recommendedName>
</protein>
<feature type="transmembrane region" description="Helical" evidence="7">
    <location>
        <begin position="259"/>
        <end position="278"/>
    </location>
</feature>
<dbReference type="PANTHER" id="PTHR43731">
    <property type="entry name" value="RHOMBOID PROTEASE"/>
    <property type="match status" value="1"/>
</dbReference>
<dbReference type="InterPro" id="IPR022764">
    <property type="entry name" value="Peptidase_S54_rhomboid_dom"/>
</dbReference>
<dbReference type="eggNOG" id="COG0705">
    <property type="taxonomic scope" value="Bacteria"/>
</dbReference>
<dbReference type="Gene3D" id="1.20.1540.10">
    <property type="entry name" value="Rhomboid-like"/>
    <property type="match status" value="1"/>
</dbReference>
<dbReference type="AlphaFoldDB" id="A0A099JQM6"/>
<keyword evidence="3 7" id="KW-0812">Transmembrane</keyword>
<feature type="transmembrane region" description="Helical" evidence="7">
    <location>
        <begin position="74"/>
        <end position="92"/>
    </location>
</feature>
<evidence type="ECO:0000259" key="8">
    <source>
        <dbReference type="Pfam" id="PF01694"/>
    </source>
</evidence>
<dbReference type="GO" id="GO:0016020">
    <property type="term" value="C:membrane"/>
    <property type="evidence" value="ECO:0007669"/>
    <property type="project" value="UniProtKB-SubCell"/>
</dbReference>
<dbReference type="Pfam" id="PF01694">
    <property type="entry name" value="Rhomboid"/>
    <property type="match status" value="1"/>
</dbReference>
<keyword evidence="6 7" id="KW-0472">Membrane</keyword>
<keyword evidence="4" id="KW-0378">Hydrolase</keyword>
<feature type="domain" description="Peptidase S54 rhomboid" evidence="8">
    <location>
        <begin position="114"/>
        <end position="248"/>
    </location>
</feature>
<reference evidence="9 10" key="1">
    <citation type="submission" date="2014-08" db="EMBL/GenBank/DDBJ databases">
        <authorList>
            <person name="Sisinthy S."/>
        </authorList>
    </citation>
    <scope>NUCLEOTIDE SEQUENCE [LARGE SCALE GENOMIC DNA]</scope>
    <source>
        <strain evidence="9 10">RuG17</strain>
    </source>
</reference>
<dbReference type="STRING" id="1001240.GY21_03335"/>
<evidence type="ECO:0000256" key="4">
    <source>
        <dbReference type="ARBA" id="ARBA00022801"/>
    </source>
</evidence>
<evidence type="ECO:0000313" key="10">
    <source>
        <dbReference type="Proteomes" id="UP000029864"/>
    </source>
</evidence>
<evidence type="ECO:0000256" key="1">
    <source>
        <dbReference type="ARBA" id="ARBA00004141"/>
    </source>
</evidence>
<dbReference type="OrthoDB" id="9807874at2"/>
<accession>A0A099JQM6</accession>
<keyword evidence="5 7" id="KW-1133">Transmembrane helix</keyword>
<evidence type="ECO:0000256" key="6">
    <source>
        <dbReference type="ARBA" id="ARBA00023136"/>
    </source>
</evidence>
<dbReference type="InterPro" id="IPR035952">
    <property type="entry name" value="Rhomboid-like_sf"/>
</dbReference>
<proteinExistence type="inferred from homology"/>
<evidence type="ECO:0000256" key="7">
    <source>
        <dbReference type="SAM" id="Phobius"/>
    </source>
</evidence>
<feature type="transmembrane region" description="Helical" evidence="7">
    <location>
        <begin position="180"/>
        <end position="198"/>
    </location>
</feature>
<comment type="caution">
    <text evidence="9">The sequence shown here is derived from an EMBL/GenBank/DDBJ whole genome shotgun (WGS) entry which is preliminary data.</text>
</comment>
<organism evidence="9 10">
    <name type="scientific">Cryobacterium roopkundense</name>
    <dbReference type="NCBI Taxonomy" id="1001240"/>
    <lineage>
        <taxon>Bacteria</taxon>
        <taxon>Bacillati</taxon>
        <taxon>Actinomycetota</taxon>
        <taxon>Actinomycetes</taxon>
        <taxon>Micrococcales</taxon>
        <taxon>Microbacteriaceae</taxon>
        <taxon>Cryobacterium</taxon>
    </lineage>
</organism>
<feature type="transmembrane region" description="Helical" evidence="7">
    <location>
        <begin position="156"/>
        <end position="174"/>
    </location>
</feature>
<dbReference type="Proteomes" id="UP000029864">
    <property type="component" value="Unassembled WGS sequence"/>
</dbReference>
<evidence type="ECO:0000256" key="5">
    <source>
        <dbReference type="ARBA" id="ARBA00022989"/>
    </source>
</evidence>
<evidence type="ECO:0000256" key="2">
    <source>
        <dbReference type="ARBA" id="ARBA00009045"/>
    </source>
</evidence>
<sequence length="281" mass="30240">MSDLPASAANFCYRHPGRQSFILCQRCGRTICPECQTQAAVGVVCPECMKEQRKNAPRTKSVVMTRLTGSGAPTVTYALIGLTLVVFVLQWVPGLGITDKLLYAGVYSFPGNFEPWRMLTTAFVHSQGFIFHVLLNMYMLWIFGQQLEGMLGRARFLTLYLVSGFAGSVGVLVLSAPNVAVVGASGAIFGLMGAFLVIQRGLGGNATQLLVLLGINFVIGFIPGLNIAWQAHLGGLIGGALMGLIFMKTRRLKQTWLQVALIAGLVIALALLGTLKVLSYL</sequence>
<gene>
    <name evidence="9" type="ORF">GY21_03335</name>
</gene>
<comment type="subcellular location">
    <subcellularLocation>
        <location evidence="1">Membrane</location>
        <topology evidence="1">Multi-pass membrane protein</topology>
    </subcellularLocation>
</comment>
<dbReference type="EMBL" id="JPXF01000008">
    <property type="protein sequence ID" value="KGJ79927.1"/>
    <property type="molecule type" value="Genomic_DNA"/>
</dbReference>
<dbReference type="SUPFAM" id="SSF144091">
    <property type="entry name" value="Rhomboid-like"/>
    <property type="match status" value="1"/>
</dbReference>
<comment type="similarity">
    <text evidence="2">Belongs to the peptidase S54 family.</text>
</comment>
<feature type="transmembrane region" description="Helical" evidence="7">
    <location>
        <begin position="205"/>
        <end position="223"/>
    </location>
</feature>
<dbReference type="InterPro" id="IPR050925">
    <property type="entry name" value="Rhomboid_protease_S54"/>
</dbReference>
<dbReference type="GO" id="GO:0004252">
    <property type="term" value="F:serine-type endopeptidase activity"/>
    <property type="evidence" value="ECO:0007669"/>
    <property type="project" value="InterPro"/>
</dbReference>